<keyword evidence="1" id="KW-0479">Metal-binding</keyword>
<evidence type="ECO:0000313" key="3">
    <source>
        <dbReference type="EMBL" id="SHF17763.1"/>
    </source>
</evidence>
<dbReference type="GO" id="GO:0046872">
    <property type="term" value="F:metal ion binding"/>
    <property type="evidence" value="ECO:0007669"/>
    <property type="project" value="UniProtKB-KW"/>
</dbReference>
<dbReference type="Proteomes" id="UP000184485">
    <property type="component" value="Unassembled WGS sequence"/>
</dbReference>
<dbReference type="PROSITE" id="PS00934">
    <property type="entry name" value="GLYOXALASE_I_1"/>
    <property type="match status" value="1"/>
</dbReference>
<dbReference type="PROSITE" id="PS51819">
    <property type="entry name" value="VOC"/>
    <property type="match status" value="1"/>
</dbReference>
<keyword evidence="3" id="KW-0560">Oxidoreductase</keyword>
<dbReference type="STRING" id="1122133.SAMN02745157_1826"/>
<dbReference type="PANTHER" id="PTHR21366">
    <property type="entry name" value="GLYOXALASE FAMILY PROTEIN"/>
    <property type="match status" value="1"/>
</dbReference>
<dbReference type="RefSeq" id="WP_073052330.1">
    <property type="nucleotide sequence ID" value="NZ_FQUP01000001.1"/>
</dbReference>
<dbReference type="Gene3D" id="3.10.180.10">
    <property type="entry name" value="2,3-Dihydroxybiphenyl 1,2-Dioxygenase, domain 1"/>
    <property type="match status" value="1"/>
</dbReference>
<dbReference type="InterPro" id="IPR050383">
    <property type="entry name" value="GlyoxalaseI/FosfomycinResist"/>
</dbReference>
<gene>
    <name evidence="3" type="ORF">SAMN02745157_1826</name>
</gene>
<evidence type="ECO:0000259" key="2">
    <source>
        <dbReference type="PROSITE" id="PS51819"/>
    </source>
</evidence>
<dbReference type="OrthoDB" id="5243302at2"/>
<dbReference type="InterPro" id="IPR004360">
    <property type="entry name" value="Glyas_Fos-R_dOase_dom"/>
</dbReference>
<proteinExistence type="predicted"/>
<evidence type="ECO:0000256" key="1">
    <source>
        <dbReference type="ARBA" id="ARBA00022723"/>
    </source>
</evidence>
<accession>A0A1M4ZI94</accession>
<keyword evidence="3" id="KW-0223">Dioxygenase</keyword>
<keyword evidence="4" id="KW-1185">Reference proteome</keyword>
<dbReference type="Pfam" id="PF00903">
    <property type="entry name" value="Glyoxalase"/>
    <property type="match status" value="1"/>
</dbReference>
<dbReference type="SUPFAM" id="SSF54593">
    <property type="entry name" value="Glyoxalase/Bleomycin resistance protein/Dihydroxybiphenyl dioxygenase"/>
    <property type="match status" value="1"/>
</dbReference>
<dbReference type="InterPro" id="IPR037523">
    <property type="entry name" value="VOC_core"/>
</dbReference>
<dbReference type="GO" id="GO:0051213">
    <property type="term" value="F:dioxygenase activity"/>
    <property type="evidence" value="ECO:0007669"/>
    <property type="project" value="UniProtKB-KW"/>
</dbReference>
<dbReference type="InterPro" id="IPR029068">
    <property type="entry name" value="Glyas_Bleomycin-R_OHBP_Dase"/>
</dbReference>
<sequence>MAELEVHHISVVVSDLDRSIDFYHSLFGLPRLDRPPFKTAGAWLACGKVQIHLIQYPPGSFRTGPIDTSDGHFCFRTDDFAGFLGGLFARGFREDGDEDDPAHIVVYRDSVAGFPQLYLRDPDRNIIEINGAPPRHD</sequence>
<dbReference type="GO" id="GO:0004462">
    <property type="term" value="F:lactoylglutathione lyase activity"/>
    <property type="evidence" value="ECO:0007669"/>
    <property type="project" value="InterPro"/>
</dbReference>
<reference evidence="3 4" key="1">
    <citation type="submission" date="2016-11" db="EMBL/GenBank/DDBJ databases">
        <authorList>
            <person name="Jaros S."/>
            <person name="Januszkiewicz K."/>
            <person name="Wedrychowicz H."/>
        </authorList>
    </citation>
    <scope>NUCLEOTIDE SEQUENCE [LARGE SCALE GENOMIC DNA]</scope>
    <source>
        <strain evidence="3 4">DSM 19436</strain>
    </source>
</reference>
<name>A0A1M4ZI94_9HYPH</name>
<dbReference type="EMBL" id="FQUP01000001">
    <property type="protein sequence ID" value="SHF17763.1"/>
    <property type="molecule type" value="Genomic_DNA"/>
</dbReference>
<dbReference type="InterPro" id="IPR018146">
    <property type="entry name" value="Glyoxalase_1_CS"/>
</dbReference>
<organism evidence="3 4">
    <name type="scientific">Kaistia soli DSM 19436</name>
    <dbReference type="NCBI Taxonomy" id="1122133"/>
    <lineage>
        <taxon>Bacteria</taxon>
        <taxon>Pseudomonadati</taxon>
        <taxon>Pseudomonadota</taxon>
        <taxon>Alphaproteobacteria</taxon>
        <taxon>Hyphomicrobiales</taxon>
        <taxon>Kaistiaceae</taxon>
        <taxon>Kaistia</taxon>
    </lineage>
</organism>
<feature type="domain" description="VOC" evidence="2">
    <location>
        <begin position="5"/>
        <end position="132"/>
    </location>
</feature>
<evidence type="ECO:0000313" key="4">
    <source>
        <dbReference type="Proteomes" id="UP000184485"/>
    </source>
</evidence>
<dbReference type="AlphaFoldDB" id="A0A1M4ZI94"/>
<protein>
    <submittedName>
        <fullName evidence="3">Catechol 2,3-dioxygenase</fullName>
    </submittedName>
</protein>